<dbReference type="KEGG" id="vco:VC0395_A0387"/>
<dbReference type="Proteomes" id="UP000000249">
    <property type="component" value="Chromosome 1"/>
</dbReference>
<feature type="transmembrane region" description="Helical" evidence="1">
    <location>
        <begin position="12"/>
        <end position="32"/>
    </location>
</feature>
<name>A0A0H3ANG2_VIBC3</name>
<evidence type="ECO:0000256" key="1">
    <source>
        <dbReference type="SAM" id="Phobius"/>
    </source>
</evidence>
<dbReference type="OrthoDB" id="5814101at2"/>
<keyword evidence="1" id="KW-1133">Transmembrane helix</keyword>
<dbReference type="AlphaFoldDB" id="A0A0H3ANG2"/>
<dbReference type="EMBL" id="CP000627">
    <property type="protein sequence ID" value="ABQ21971.1"/>
    <property type="molecule type" value="Genomic_DNA"/>
</dbReference>
<evidence type="ECO:0000313" key="3">
    <source>
        <dbReference type="Proteomes" id="UP000000249"/>
    </source>
</evidence>
<dbReference type="eggNOG" id="COG3156">
    <property type="taxonomic scope" value="Bacteria"/>
</dbReference>
<organism evidence="2 3">
    <name type="scientific">Vibrio cholerae serotype O1 (strain ATCC 39541 / Classical Ogawa 395 / O395)</name>
    <dbReference type="NCBI Taxonomy" id="345073"/>
    <lineage>
        <taxon>Bacteria</taxon>
        <taxon>Pseudomonadati</taxon>
        <taxon>Pseudomonadota</taxon>
        <taxon>Gammaproteobacteria</taxon>
        <taxon>Vibrionales</taxon>
        <taxon>Vibrionaceae</taxon>
        <taxon>Vibrio</taxon>
    </lineage>
</organism>
<keyword evidence="1" id="KW-0472">Membrane</keyword>
<proteinExistence type="predicted"/>
<sequence length="413" mass="45334">MAIMIQYQKGVATLLITAILLSIALVVTLGSYKNLFYQIKRAQNEVKARQEHWLAEGGLECGYSQFLFANGLPGTITDCGSGLGIIPQFSLISSGYKVTSHYGYASLVKDILISGNMAHGAIQSASDIYVRGSVNIVPDPGAFNSEGWECIALRYKNIFDASGAIQNDGVLIPNKPPYTGFVNPTGKDCQTTHKSSASGSLPTGSDFVKQPEMSLFEEFFDVSEEQHEKIKNNPKFTQILAPENTNGQPSIVPDCGKEILEQIENKHYYLWIEGGCELNAIYTQKVSEASQKTPGVLILVHEGIFSVMGNGELKGVLFHFNKDYVPSTQHWASFEANAYLNHNPSVIPDSFRTIASYYQHGSFTVTGGQFLDSAGQAAAFNNSLVFNFNKDVIDHIASNFVKPRWKEGSWNAQ</sequence>
<reference evidence="2 3" key="1">
    <citation type="submission" date="2007-03" db="EMBL/GenBank/DDBJ databases">
        <authorList>
            <person name="Heidelberg J."/>
        </authorList>
    </citation>
    <scope>NUCLEOTIDE SEQUENCE [LARGE SCALE GENOMIC DNA]</scope>
    <source>
        <strain evidence="3">ATCC 39541 / Classical Ogawa 395 / O395</strain>
    </source>
</reference>
<dbReference type="PATRIC" id="fig|345073.21.peg.850"/>
<evidence type="ECO:0000313" key="2">
    <source>
        <dbReference type="EMBL" id="ABQ21971.1"/>
    </source>
</evidence>
<accession>A0A0H3ANG2</accession>
<gene>
    <name evidence="2" type="ordered locus">VC0395_A0387</name>
</gene>
<protein>
    <submittedName>
        <fullName evidence="2">Uncharacterized protein</fullName>
    </submittedName>
</protein>
<keyword evidence="1" id="KW-0812">Transmembrane</keyword>
<dbReference type="KEGG" id="vcr:VC395_0876"/>